<dbReference type="GO" id="GO:0006313">
    <property type="term" value="P:DNA transposition"/>
    <property type="evidence" value="ECO:0007669"/>
    <property type="project" value="InterPro"/>
</dbReference>
<proteinExistence type="predicted"/>
<dbReference type="Gene3D" id="3.30.70.1290">
    <property type="entry name" value="Transposase IS200-like"/>
    <property type="match status" value="1"/>
</dbReference>
<reference evidence="2 3" key="1">
    <citation type="submission" date="2020-09" db="EMBL/GenBank/DDBJ databases">
        <title>Sinomicrobium weinanense sp. nov., a halophilic bacteria isolated from saline-alkali soil.</title>
        <authorList>
            <person name="Wu P."/>
            <person name="Ren H."/>
            <person name="Mei Y."/>
            <person name="Liang Y."/>
            <person name="Chen Z."/>
        </authorList>
    </citation>
    <scope>NUCLEOTIDE SEQUENCE [LARGE SCALE GENOMIC DNA]</scope>
    <source>
        <strain evidence="2 3">FJxs</strain>
    </source>
</reference>
<sequence length="194" mass="22464">MKYDPEKHNKRSIRLPGYDYAREGAYFITICTKNRECCFGKIDHRKMVPSDIGKIVEEEWIKGPVLRLDMNLKLGEFVVMPNHFHGIIVIGENQYNMRDESARRGAMHCAPTTMHCIPTHGNTAKNQFGPQYKNLASVIRGFKIGVTRNARPIIPSFAWQSGFYDRIIRDKQEYDRIVKYISDNPGNWEKGDLL</sequence>
<dbReference type="SMART" id="SM01321">
    <property type="entry name" value="Y1_Tnp"/>
    <property type="match status" value="1"/>
</dbReference>
<dbReference type="Proteomes" id="UP000653730">
    <property type="component" value="Unassembled WGS sequence"/>
</dbReference>
<keyword evidence="3" id="KW-1185">Reference proteome</keyword>
<organism evidence="2 3">
    <name type="scientific">Sinomicrobium weinanense</name>
    <dbReference type="NCBI Taxonomy" id="2842200"/>
    <lineage>
        <taxon>Bacteria</taxon>
        <taxon>Pseudomonadati</taxon>
        <taxon>Bacteroidota</taxon>
        <taxon>Flavobacteriia</taxon>
        <taxon>Flavobacteriales</taxon>
        <taxon>Flavobacteriaceae</taxon>
        <taxon>Sinomicrobium</taxon>
    </lineage>
</organism>
<dbReference type="PANTHER" id="PTHR36966">
    <property type="entry name" value="REP-ASSOCIATED TYROSINE TRANSPOSASE"/>
    <property type="match status" value="1"/>
</dbReference>
<evidence type="ECO:0000313" key="3">
    <source>
        <dbReference type="Proteomes" id="UP000653730"/>
    </source>
</evidence>
<dbReference type="PANTHER" id="PTHR36966:SF1">
    <property type="entry name" value="REP-ASSOCIATED TYROSINE TRANSPOSASE"/>
    <property type="match status" value="1"/>
</dbReference>
<accession>A0A926JRK4</accession>
<gene>
    <name evidence="2" type="ORF">IBL28_09440</name>
</gene>
<dbReference type="InterPro" id="IPR052715">
    <property type="entry name" value="RAYT_transposase"/>
</dbReference>
<feature type="domain" description="Transposase IS200-like" evidence="1">
    <location>
        <begin position="21"/>
        <end position="184"/>
    </location>
</feature>
<evidence type="ECO:0000259" key="1">
    <source>
        <dbReference type="SMART" id="SM01321"/>
    </source>
</evidence>
<protein>
    <recommendedName>
        <fullName evidence="1">Transposase IS200-like domain-containing protein</fullName>
    </recommendedName>
</protein>
<dbReference type="AlphaFoldDB" id="A0A926JRK4"/>
<dbReference type="InterPro" id="IPR002686">
    <property type="entry name" value="Transposase_17"/>
</dbReference>
<dbReference type="InterPro" id="IPR036515">
    <property type="entry name" value="Transposase_17_sf"/>
</dbReference>
<dbReference type="EMBL" id="JACVDC010000022">
    <property type="protein sequence ID" value="MBC9796190.1"/>
    <property type="molecule type" value="Genomic_DNA"/>
</dbReference>
<comment type="caution">
    <text evidence="2">The sequence shown here is derived from an EMBL/GenBank/DDBJ whole genome shotgun (WGS) entry which is preliminary data.</text>
</comment>
<dbReference type="GO" id="GO:0004803">
    <property type="term" value="F:transposase activity"/>
    <property type="evidence" value="ECO:0007669"/>
    <property type="project" value="InterPro"/>
</dbReference>
<dbReference type="SUPFAM" id="SSF143422">
    <property type="entry name" value="Transposase IS200-like"/>
    <property type="match status" value="1"/>
</dbReference>
<evidence type="ECO:0000313" key="2">
    <source>
        <dbReference type="EMBL" id="MBC9796190.1"/>
    </source>
</evidence>
<dbReference type="GO" id="GO:0043565">
    <property type="term" value="F:sequence-specific DNA binding"/>
    <property type="evidence" value="ECO:0007669"/>
    <property type="project" value="TreeGrafter"/>
</dbReference>
<name>A0A926JRK4_9FLAO</name>